<dbReference type="PANTHER" id="PTHR30329">
    <property type="entry name" value="STATOR ELEMENT OF FLAGELLAR MOTOR COMPLEX"/>
    <property type="match status" value="1"/>
</dbReference>
<dbReference type="KEGG" id="banc:PU02_0141"/>
<dbReference type="InterPro" id="IPR006665">
    <property type="entry name" value="OmpA-like"/>
</dbReference>
<feature type="transmembrane region" description="Helical" evidence="9">
    <location>
        <begin position="34"/>
        <end position="53"/>
    </location>
</feature>
<feature type="region of interest" description="Disordered" evidence="8">
    <location>
        <begin position="362"/>
        <end position="382"/>
    </location>
</feature>
<dbReference type="PROSITE" id="PS51123">
    <property type="entry name" value="OMPA_2"/>
    <property type="match status" value="1"/>
</dbReference>
<dbReference type="PATRIC" id="fig|1318743.3.peg.145"/>
<keyword evidence="5 9" id="KW-1133">Transmembrane helix</keyword>
<dbReference type="InterPro" id="IPR050330">
    <property type="entry name" value="Bact_OuterMem_StrucFunc"/>
</dbReference>
<evidence type="ECO:0000313" key="11">
    <source>
        <dbReference type="EMBL" id="ALE02955.1"/>
    </source>
</evidence>
<dbReference type="OrthoDB" id="7170686at2"/>
<evidence type="ECO:0000256" key="6">
    <source>
        <dbReference type="ARBA" id="ARBA00023136"/>
    </source>
</evidence>
<dbReference type="Proteomes" id="UP000057213">
    <property type="component" value="Chromosome"/>
</dbReference>
<reference evidence="11 12" key="1">
    <citation type="journal article" date="2015" name="Genome Announc.">
        <title>Complete Genome Sequence of Bartonella ancashensis Strain 20.00, Isolated from the Blood of a Patient with Verruga Peruana.</title>
        <authorList>
            <person name="Hang J."/>
            <person name="Mullins K.E."/>
            <person name="Clifford R.J."/>
            <person name="Onmus-Leone F."/>
            <person name="Yang Y."/>
            <person name="Jiang J."/>
            <person name="Leguia M."/>
            <person name="Kasper M.R."/>
            <person name="Maguina C."/>
            <person name="Lesho E.P."/>
            <person name="Jarman R.G."/>
            <person name="Richards A.L."/>
            <person name="Blazes D."/>
        </authorList>
    </citation>
    <scope>NUCLEOTIDE SEQUENCE [LARGE SCALE GENOMIC DNA]</scope>
    <source>
        <strain evidence="11 12">20.00</strain>
    </source>
</reference>
<dbReference type="Pfam" id="PF00691">
    <property type="entry name" value="OmpA"/>
    <property type="match status" value="1"/>
</dbReference>
<evidence type="ECO:0000313" key="12">
    <source>
        <dbReference type="Proteomes" id="UP000057213"/>
    </source>
</evidence>
<feature type="domain" description="OmpA-like" evidence="10">
    <location>
        <begin position="237"/>
        <end position="355"/>
    </location>
</feature>
<dbReference type="STRING" id="1318743.PU02_0141"/>
<comment type="similarity">
    <text evidence="2">Belongs to the MotB family.</text>
</comment>
<evidence type="ECO:0000256" key="5">
    <source>
        <dbReference type="ARBA" id="ARBA00022989"/>
    </source>
</evidence>
<evidence type="ECO:0000256" key="3">
    <source>
        <dbReference type="ARBA" id="ARBA00022475"/>
    </source>
</evidence>
<keyword evidence="6 7" id="KW-0472">Membrane</keyword>
<evidence type="ECO:0000256" key="2">
    <source>
        <dbReference type="ARBA" id="ARBA00008914"/>
    </source>
</evidence>
<feature type="compositionally biased region" description="Basic and acidic residues" evidence="8">
    <location>
        <begin position="78"/>
        <end position="90"/>
    </location>
</feature>
<keyword evidence="11" id="KW-0966">Cell projection</keyword>
<keyword evidence="4 9" id="KW-0812">Transmembrane</keyword>
<keyword evidence="11" id="KW-0969">Cilium</keyword>
<evidence type="ECO:0000256" key="4">
    <source>
        <dbReference type="ARBA" id="ARBA00022692"/>
    </source>
</evidence>
<gene>
    <name evidence="11" type="ORF">PU02_0141</name>
</gene>
<dbReference type="RefSeq" id="WP_071628352.1">
    <property type="nucleotide sequence ID" value="NZ_CP010401.1"/>
</dbReference>
<proteinExistence type="inferred from homology"/>
<comment type="subcellular location">
    <subcellularLocation>
        <location evidence="1">Cell membrane</location>
        <topology evidence="1">Single-pass membrane protein</topology>
    </subcellularLocation>
</comment>
<dbReference type="InterPro" id="IPR025713">
    <property type="entry name" value="MotB-like_N_dom"/>
</dbReference>
<keyword evidence="12" id="KW-1185">Reference proteome</keyword>
<evidence type="ECO:0000256" key="9">
    <source>
        <dbReference type="SAM" id="Phobius"/>
    </source>
</evidence>
<feature type="region of interest" description="Disordered" evidence="8">
    <location>
        <begin position="78"/>
        <end position="112"/>
    </location>
</feature>
<sequence>MKSGDPQHPHSEIVIVRRGGHDNNDDHHGGVWKIAYADFMTAMMALFLVMWLVNIKDEKAKAVIANYFNPIKLVDHDTSKRDVKQSDSKGDTQGSVNQKSEEESLENGRFNTGEEAKLMRDPYAGLEKIIQTHQIMQNSINKEIKSEAVGEEGSGEPRDGIEMWGSYGEPFSLNYWKQHVVSDPSLVEKGTQQEGEMQNSLASKKERGFANELVDLVKEMGDDYPVRASVDLVSEGVMIELMDQSQGEMFKIGSSVPTAEMVEIIGNVAKIIGKHEGDVIVGGHTDARPYRHSTYDNWQLSTARAQMSYYMLVRGGLDERRVLRIEGYADRKLKNQQDPFAAENRRISILVKFSESERIQEADAAVKSPAQKIPLPEGKVAP</sequence>
<name>A0A0M3T2L7_9HYPH</name>
<accession>A0A0M3T2L7</accession>
<evidence type="ECO:0000259" key="10">
    <source>
        <dbReference type="PROSITE" id="PS51123"/>
    </source>
</evidence>
<evidence type="ECO:0000256" key="1">
    <source>
        <dbReference type="ARBA" id="ARBA00004162"/>
    </source>
</evidence>
<dbReference type="CDD" id="cd07185">
    <property type="entry name" value="OmpA_C-like"/>
    <property type="match status" value="1"/>
</dbReference>
<evidence type="ECO:0000256" key="8">
    <source>
        <dbReference type="SAM" id="MobiDB-lite"/>
    </source>
</evidence>
<dbReference type="EMBL" id="CP010401">
    <property type="protein sequence ID" value="ALE02955.1"/>
    <property type="molecule type" value="Genomic_DNA"/>
</dbReference>
<organism evidence="11 12">
    <name type="scientific">Bartonella ancashensis</name>
    <dbReference type="NCBI Taxonomy" id="1318743"/>
    <lineage>
        <taxon>Bacteria</taxon>
        <taxon>Pseudomonadati</taxon>
        <taxon>Pseudomonadota</taxon>
        <taxon>Alphaproteobacteria</taxon>
        <taxon>Hyphomicrobiales</taxon>
        <taxon>Bartonellaceae</taxon>
        <taxon>Bartonella</taxon>
    </lineage>
</organism>
<evidence type="ECO:0000256" key="7">
    <source>
        <dbReference type="PROSITE-ProRule" id="PRU00473"/>
    </source>
</evidence>
<keyword evidence="11" id="KW-0282">Flagellum</keyword>
<dbReference type="SUPFAM" id="SSF103088">
    <property type="entry name" value="OmpA-like"/>
    <property type="match status" value="1"/>
</dbReference>
<dbReference type="Gene3D" id="3.30.1330.60">
    <property type="entry name" value="OmpA-like domain"/>
    <property type="match status" value="1"/>
</dbReference>
<dbReference type="AlphaFoldDB" id="A0A0M3T2L7"/>
<keyword evidence="3" id="KW-1003">Cell membrane</keyword>
<dbReference type="InterPro" id="IPR036737">
    <property type="entry name" value="OmpA-like_sf"/>
</dbReference>
<dbReference type="PANTHER" id="PTHR30329:SF21">
    <property type="entry name" value="LIPOPROTEIN YIAD-RELATED"/>
    <property type="match status" value="1"/>
</dbReference>
<dbReference type="GO" id="GO:0005886">
    <property type="term" value="C:plasma membrane"/>
    <property type="evidence" value="ECO:0007669"/>
    <property type="project" value="UniProtKB-SubCell"/>
</dbReference>
<dbReference type="Pfam" id="PF13677">
    <property type="entry name" value="MotB_plug"/>
    <property type="match status" value="1"/>
</dbReference>
<protein>
    <submittedName>
        <fullName evidence="11">Flagellar motor rotation protein MotB</fullName>
    </submittedName>
</protein>